<evidence type="ECO:0000256" key="7">
    <source>
        <dbReference type="SAM" id="Phobius"/>
    </source>
</evidence>
<dbReference type="Proteomes" id="UP001501475">
    <property type="component" value="Unassembled WGS sequence"/>
</dbReference>
<evidence type="ECO:0000313" key="9">
    <source>
        <dbReference type="EMBL" id="GAA1756043.1"/>
    </source>
</evidence>
<gene>
    <name evidence="9" type="ORF">GCM10009810_14750</name>
</gene>
<dbReference type="RefSeq" id="WP_425564610.1">
    <property type="nucleotide sequence ID" value="NZ_BAAAPN010000035.1"/>
</dbReference>
<feature type="transmembrane region" description="Helical" evidence="7">
    <location>
        <begin position="32"/>
        <end position="51"/>
    </location>
</feature>
<keyword evidence="5 7" id="KW-1133">Transmembrane helix</keyword>
<reference evidence="9 10" key="1">
    <citation type="journal article" date="2019" name="Int. J. Syst. Evol. Microbiol.">
        <title>The Global Catalogue of Microorganisms (GCM) 10K type strain sequencing project: providing services to taxonomists for standard genome sequencing and annotation.</title>
        <authorList>
            <consortium name="The Broad Institute Genomics Platform"/>
            <consortium name="The Broad Institute Genome Sequencing Center for Infectious Disease"/>
            <person name="Wu L."/>
            <person name="Ma J."/>
        </authorList>
    </citation>
    <scope>NUCLEOTIDE SEQUENCE [LARGE SCALE GENOMIC DNA]</scope>
    <source>
        <strain evidence="9 10">JCM 15591</strain>
    </source>
</reference>
<dbReference type="Pfam" id="PF05977">
    <property type="entry name" value="MFS_3"/>
    <property type="match status" value="1"/>
</dbReference>
<dbReference type="SUPFAM" id="SSF103473">
    <property type="entry name" value="MFS general substrate transporter"/>
    <property type="match status" value="1"/>
</dbReference>
<feature type="transmembrane region" description="Helical" evidence="7">
    <location>
        <begin position="389"/>
        <end position="412"/>
    </location>
</feature>
<keyword evidence="2" id="KW-0813">Transport</keyword>
<proteinExistence type="predicted"/>
<evidence type="ECO:0000256" key="3">
    <source>
        <dbReference type="ARBA" id="ARBA00022475"/>
    </source>
</evidence>
<name>A0ABN2KJ70_9MICO</name>
<feature type="transmembrane region" description="Helical" evidence="7">
    <location>
        <begin position="361"/>
        <end position="383"/>
    </location>
</feature>
<feature type="transmembrane region" description="Helical" evidence="7">
    <location>
        <begin position="63"/>
        <end position="84"/>
    </location>
</feature>
<sequence length="445" mass="47007">MSAGPKRAAGTAYGRGRMSPTFHSLAIRNYRIYFFGALVSNIGTWMARVAQDWLVLVDLTRHSASALGIVTGLQFLPFLLLAPWAGAVVDRFPKRALLMVTQTALGLVSLVTGLLVVFGWAQLWQVYVLALLQGIATAFDNPARQAFVSEMVPTARLANAVALNSASFNAGRLIGPAAAGLVIAAWGTGVGLLINSATFGAVLLALTRLDPAALTPAPVTRGKGSIREGLAYVRGRPDLKLVMGLVFVLGTFGMNFQITMALMATKIFGKGPTEFGLLGSIMAIGSLAAALLSARRANPRLRHLVVSMALFTVSAAAASLAPTYAVFALTLIPVGLAALTALTTANAMVQLRTAPEMRGRVMALYMAIFMGGTPFGAPLIGWIGDAFGARWTIGIGPLALAITLFLVAISLWRRENVRVTFTASARPHLQISTRAVTRPVPEPAR</sequence>
<accession>A0ABN2KJ70</accession>
<evidence type="ECO:0000256" key="2">
    <source>
        <dbReference type="ARBA" id="ARBA00022448"/>
    </source>
</evidence>
<dbReference type="PANTHER" id="PTHR23513:SF11">
    <property type="entry name" value="STAPHYLOFERRIN A TRANSPORTER"/>
    <property type="match status" value="1"/>
</dbReference>
<evidence type="ECO:0000256" key="1">
    <source>
        <dbReference type="ARBA" id="ARBA00004651"/>
    </source>
</evidence>
<feature type="transmembrane region" description="Helical" evidence="7">
    <location>
        <begin position="241"/>
        <end position="263"/>
    </location>
</feature>
<dbReference type="Gene3D" id="1.20.1250.20">
    <property type="entry name" value="MFS general substrate transporter like domains"/>
    <property type="match status" value="1"/>
</dbReference>
<evidence type="ECO:0000259" key="8">
    <source>
        <dbReference type="PROSITE" id="PS50850"/>
    </source>
</evidence>
<organism evidence="9 10">
    <name type="scientific">Nostocoides vanveenii</name>
    <dbReference type="NCBI Taxonomy" id="330835"/>
    <lineage>
        <taxon>Bacteria</taxon>
        <taxon>Bacillati</taxon>
        <taxon>Actinomycetota</taxon>
        <taxon>Actinomycetes</taxon>
        <taxon>Micrococcales</taxon>
        <taxon>Intrasporangiaceae</taxon>
        <taxon>Nostocoides</taxon>
    </lineage>
</organism>
<evidence type="ECO:0000256" key="4">
    <source>
        <dbReference type="ARBA" id="ARBA00022692"/>
    </source>
</evidence>
<feature type="transmembrane region" description="Helical" evidence="7">
    <location>
        <begin position="275"/>
        <end position="292"/>
    </location>
</feature>
<keyword evidence="10" id="KW-1185">Reference proteome</keyword>
<evidence type="ECO:0000313" key="10">
    <source>
        <dbReference type="Proteomes" id="UP001501475"/>
    </source>
</evidence>
<dbReference type="InterPro" id="IPR010290">
    <property type="entry name" value="TM_effector"/>
</dbReference>
<feature type="transmembrane region" description="Helical" evidence="7">
    <location>
        <begin position="173"/>
        <end position="206"/>
    </location>
</feature>
<feature type="transmembrane region" description="Helical" evidence="7">
    <location>
        <begin position="327"/>
        <end position="349"/>
    </location>
</feature>
<dbReference type="CDD" id="cd06173">
    <property type="entry name" value="MFS_MefA_like"/>
    <property type="match status" value="1"/>
</dbReference>
<feature type="domain" description="Major facilitator superfamily (MFS) profile" evidence="8">
    <location>
        <begin position="24"/>
        <end position="415"/>
    </location>
</feature>
<dbReference type="InterPro" id="IPR020846">
    <property type="entry name" value="MFS_dom"/>
</dbReference>
<dbReference type="InterPro" id="IPR036259">
    <property type="entry name" value="MFS_trans_sf"/>
</dbReference>
<feature type="transmembrane region" description="Helical" evidence="7">
    <location>
        <begin position="96"/>
        <end position="121"/>
    </location>
</feature>
<dbReference type="PROSITE" id="PS50850">
    <property type="entry name" value="MFS"/>
    <property type="match status" value="1"/>
</dbReference>
<keyword evidence="6 7" id="KW-0472">Membrane</keyword>
<dbReference type="PANTHER" id="PTHR23513">
    <property type="entry name" value="INTEGRAL MEMBRANE EFFLUX PROTEIN-RELATED"/>
    <property type="match status" value="1"/>
</dbReference>
<keyword evidence="3" id="KW-1003">Cell membrane</keyword>
<protein>
    <submittedName>
        <fullName evidence="9">MFS transporter</fullName>
    </submittedName>
</protein>
<comment type="caution">
    <text evidence="9">The sequence shown here is derived from an EMBL/GenBank/DDBJ whole genome shotgun (WGS) entry which is preliminary data.</text>
</comment>
<evidence type="ECO:0000256" key="5">
    <source>
        <dbReference type="ARBA" id="ARBA00022989"/>
    </source>
</evidence>
<dbReference type="EMBL" id="BAAAPN010000035">
    <property type="protein sequence ID" value="GAA1756043.1"/>
    <property type="molecule type" value="Genomic_DNA"/>
</dbReference>
<comment type="subcellular location">
    <subcellularLocation>
        <location evidence="1">Cell membrane</location>
        <topology evidence="1">Multi-pass membrane protein</topology>
    </subcellularLocation>
</comment>
<keyword evidence="4 7" id="KW-0812">Transmembrane</keyword>
<feature type="transmembrane region" description="Helical" evidence="7">
    <location>
        <begin position="304"/>
        <end position="321"/>
    </location>
</feature>
<evidence type="ECO:0000256" key="6">
    <source>
        <dbReference type="ARBA" id="ARBA00023136"/>
    </source>
</evidence>